<dbReference type="AlphaFoldDB" id="A0A067QYP2"/>
<dbReference type="Proteomes" id="UP000027135">
    <property type="component" value="Unassembled WGS sequence"/>
</dbReference>
<sequence>MELVYLTEFAFIKALDNRQVTNLGNEITTDINTEELTAGSARLQRVRCDKPDDTHLRTHHHENVKSQQLQCERRRLFLKRCKRTSSATLEVGTSLHLSFFIKFTNA</sequence>
<reference evidence="1 2" key="1">
    <citation type="journal article" date="2014" name="Nat. Commun.">
        <title>Molecular traces of alternative social organization in a termite genome.</title>
        <authorList>
            <person name="Terrapon N."/>
            <person name="Li C."/>
            <person name="Robertson H.M."/>
            <person name="Ji L."/>
            <person name="Meng X."/>
            <person name="Booth W."/>
            <person name="Chen Z."/>
            <person name="Childers C.P."/>
            <person name="Glastad K.M."/>
            <person name="Gokhale K."/>
            <person name="Gowin J."/>
            <person name="Gronenberg W."/>
            <person name="Hermansen R.A."/>
            <person name="Hu H."/>
            <person name="Hunt B.G."/>
            <person name="Huylmans A.K."/>
            <person name="Khalil S.M."/>
            <person name="Mitchell R.D."/>
            <person name="Munoz-Torres M.C."/>
            <person name="Mustard J.A."/>
            <person name="Pan H."/>
            <person name="Reese J.T."/>
            <person name="Scharf M.E."/>
            <person name="Sun F."/>
            <person name="Vogel H."/>
            <person name="Xiao J."/>
            <person name="Yang W."/>
            <person name="Yang Z."/>
            <person name="Yang Z."/>
            <person name="Zhou J."/>
            <person name="Zhu J."/>
            <person name="Brent C.S."/>
            <person name="Elsik C.G."/>
            <person name="Goodisman M.A."/>
            <person name="Liberles D.A."/>
            <person name="Roe R.M."/>
            <person name="Vargo E.L."/>
            <person name="Vilcinskas A."/>
            <person name="Wang J."/>
            <person name="Bornberg-Bauer E."/>
            <person name="Korb J."/>
            <person name="Zhang G."/>
            <person name="Liebig J."/>
        </authorList>
    </citation>
    <scope>NUCLEOTIDE SEQUENCE [LARGE SCALE GENOMIC DNA]</scope>
    <source>
        <tissue evidence="1">Whole organism</tissue>
    </source>
</reference>
<accession>A0A067QYP2</accession>
<name>A0A067QYP2_ZOONE</name>
<evidence type="ECO:0000313" key="2">
    <source>
        <dbReference type="Proteomes" id="UP000027135"/>
    </source>
</evidence>
<protein>
    <submittedName>
        <fullName evidence="1">Uncharacterized protein</fullName>
    </submittedName>
</protein>
<dbReference type="EMBL" id="KK852824">
    <property type="protein sequence ID" value="KDR15467.1"/>
    <property type="molecule type" value="Genomic_DNA"/>
</dbReference>
<proteinExistence type="predicted"/>
<dbReference type="InParanoid" id="A0A067QYP2"/>
<keyword evidence="2" id="KW-1185">Reference proteome</keyword>
<evidence type="ECO:0000313" key="1">
    <source>
        <dbReference type="EMBL" id="KDR15467.1"/>
    </source>
</evidence>
<organism evidence="1 2">
    <name type="scientific">Zootermopsis nevadensis</name>
    <name type="common">Dampwood termite</name>
    <dbReference type="NCBI Taxonomy" id="136037"/>
    <lineage>
        <taxon>Eukaryota</taxon>
        <taxon>Metazoa</taxon>
        <taxon>Ecdysozoa</taxon>
        <taxon>Arthropoda</taxon>
        <taxon>Hexapoda</taxon>
        <taxon>Insecta</taxon>
        <taxon>Pterygota</taxon>
        <taxon>Neoptera</taxon>
        <taxon>Polyneoptera</taxon>
        <taxon>Dictyoptera</taxon>
        <taxon>Blattodea</taxon>
        <taxon>Blattoidea</taxon>
        <taxon>Termitoidae</taxon>
        <taxon>Termopsidae</taxon>
        <taxon>Zootermopsis</taxon>
    </lineage>
</organism>
<gene>
    <name evidence="1" type="ORF">L798_09173</name>
</gene>